<dbReference type="PANTHER" id="PTHR18916">
    <property type="entry name" value="DYNACTIN 1-RELATED MICROTUBULE-BINDING"/>
    <property type="match status" value="1"/>
</dbReference>
<dbReference type="PROSITE" id="PS50245">
    <property type="entry name" value="CAP_GLY_2"/>
    <property type="match status" value="1"/>
</dbReference>
<dbReference type="Proteomes" id="UP000664859">
    <property type="component" value="Unassembled WGS sequence"/>
</dbReference>
<accession>A0A835Z5H6</accession>
<dbReference type="Gene3D" id="2.30.30.190">
    <property type="entry name" value="CAP Gly-rich-like domain"/>
    <property type="match status" value="1"/>
</dbReference>
<gene>
    <name evidence="2" type="ORF">JKP88DRAFT_140400</name>
</gene>
<dbReference type="PROSITE" id="PS00845">
    <property type="entry name" value="CAP_GLY_1"/>
    <property type="match status" value="1"/>
</dbReference>
<feature type="non-terminal residue" evidence="2">
    <location>
        <position position="1"/>
    </location>
</feature>
<evidence type="ECO:0000313" key="2">
    <source>
        <dbReference type="EMBL" id="KAG5182613.1"/>
    </source>
</evidence>
<proteinExistence type="predicted"/>
<organism evidence="2 3">
    <name type="scientific">Tribonema minus</name>
    <dbReference type="NCBI Taxonomy" id="303371"/>
    <lineage>
        <taxon>Eukaryota</taxon>
        <taxon>Sar</taxon>
        <taxon>Stramenopiles</taxon>
        <taxon>Ochrophyta</taxon>
        <taxon>PX clade</taxon>
        <taxon>Xanthophyceae</taxon>
        <taxon>Tribonematales</taxon>
        <taxon>Tribonemataceae</taxon>
        <taxon>Tribonema</taxon>
    </lineage>
</organism>
<feature type="non-terminal residue" evidence="2">
    <location>
        <position position="53"/>
    </location>
</feature>
<sequence>GAVKFVGSTQFASGTWVGVQLDSTHGKNDGTVNGVYYFKCPPNTGIFVRPNMV</sequence>
<dbReference type="EMBL" id="JAFCMP010000235">
    <property type="protein sequence ID" value="KAG5182613.1"/>
    <property type="molecule type" value="Genomic_DNA"/>
</dbReference>
<dbReference type="InterPro" id="IPR000938">
    <property type="entry name" value="CAP-Gly_domain"/>
</dbReference>
<reference evidence="2" key="1">
    <citation type="submission" date="2021-02" db="EMBL/GenBank/DDBJ databases">
        <title>First Annotated Genome of the Yellow-green Alga Tribonema minus.</title>
        <authorList>
            <person name="Mahan K.M."/>
        </authorList>
    </citation>
    <scope>NUCLEOTIDE SEQUENCE</scope>
    <source>
        <strain evidence="2">UTEX B ZZ1240</strain>
    </source>
</reference>
<dbReference type="SMART" id="SM01052">
    <property type="entry name" value="CAP_GLY"/>
    <property type="match status" value="1"/>
</dbReference>
<keyword evidence="3" id="KW-1185">Reference proteome</keyword>
<protein>
    <submittedName>
        <fullName evidence="2">CAP Gly-rich domain-containing protein</fullName>
    </submittedName>
</protein>
<comment type="caution">
    <text evidence="2">The sequence shown here is derived from an EMBL/GenBank/DDBJ whole genome shotgun (WGS) entry which is preliminary data.</text>
</comment>
<name>A0A835Z5H6_9STRA</name>
<dbReference type="Pfam" id="PF01302">
    <property type="entry name" value="CAP_GLY"/>
    <property type="match status" value="1"/>
</dbReference>
<feature type="domain" description="CAP-Gly" evidence="1">
    <location>
        <begin position="7"/>
        <end position="49"/>
    </location>
</feature>
<dbReference type="SUPFAM" id="SSF74924">
    <property type="entry name" value="Cap-Gly domain"/>
    <property type="match status" value="1"/>
</dbReference>
<dbReference type="OrthoDB" id="2130750at2759"/>
<evidence type="ECO:0000313" key="3">
    <source>
        <dbReference type="Proteomes" id="UP000664859"/>
    </source>
</evidence>
<dbReference type="AlphaFoldDB" id="A0A835Z5H6"/>
<dbReference type="PANTHER" id="PTHR18916:SF83">
    <property type="entry name" value="TIP ELONGATION PROTEIN 1"/>
    <property type="match status" value="1"/>
</dbReference>
<dbReference type="InterPro" id="IPR036859">
    <property type="entry name" value="CAP-Gly_dom_sf"/>
</dbReference>
<evidence type="ECO:0000259" key="1">
    <source>
        <dbReference type="PROSITE" id="PS50245"/>
    </source>
</evidence>